<evidence type="ECO:0000313" key="2">
    <source>
        <dbReference type="EMBL" id="MBX04865.1"/>
    </source>
</evidence>
<dbReference type="Pfam" id="PF12697">
    <property type="entry name" value="Abhydrolase_6"/>
    <property type="match status" value="1"/>
</dbReference>
<dbReference type="AlphaFoldDB" id="A0A2P2KGK7"/>
<accession>A0A2P2KGK7</accession>
<organism evidence="2">
    <name type="scientific">Rhizophora mucronata</name>
    <name type="common">Asiatic mangrove</name>
    <dbReference type="NCBI Taxonomy" id="61149"/>
    <lineage>
        <taxon>Eukaryota</taxon>
        <taxon>Viridiplantae</taxon>
        <taxon>Streptophyta</taxon>
        <taxon>Embryophyta</taxon>
        <taxon>Tracheophyta</taxon>
        <taxon>Spermatophyta</taxon>
        <taxon>Magnoliopsida</taxon>
        <taxon>eudicotyledons</taxon>
        <taxon>Gunneridae</taxon>
        <taxon>Pentapetalae</taxon>
        <taxon>rosids</taxon>
        <taxon>fabids</taxon>
        <taxon>Malpighiales</taxon>
        <taxon>Rhizophoraceae</taxon>
        <taxon>Rhizophora</taxon>
    </lineage>
</organism>
<sequence>MYLEQVKAANVFAEEEAEYHLRKVMDIVEETLAQTPFLDCSPSIVQWQAPFYNIKNLKGLPTFYVDFKKLRLPVTSPVSVPNLSGVELELEWGSLPTLEEVKKFMNQSPFKLKGGWTLMDVSTATILQKKLLESRQVNSRDLTFKDTQIKSWYKSVFVTQKGNTVGGGTSSILNGLAAYLRDLEGTARNDWQEVHDRLCDTESWDGASFSSLFGPALWLGIISRRRLYYEAIKYEKERNAGFLSLFGYSTATVAAAADAVCSMEWYRLMALRSQISHEGAYYTRIWSWKGHLIQYTVVGDEGPAILLVHGFGAFLEHFRDNIHGISERGNRAWAITALGFGKSEKPNVVYTELLWAELLRDFIVEVVGEPVHLVGNSIGGYFVAIVARFWPGLVKTVCLINTAGDVIPGYGYLQFGQSIFEIVQERQTSGTTWLGARLLLFYLRFNIRSIMKGCYPTKPERADDWLINEMLRAVSSLLKVH</sequence>
<dbReference type="SUPFAM" id="SSF53474">
    <property type="entry name" value="alpha/beta-Hydrolases"/>
    <property type="match status" value="1"/>
</dbReference>
<dbReference type="PANTHER" id="PTHR47832:SF1">
    <property type="entry name" value="DNA PHOTOLYASE"/>
    <property type="match status" value="1"/>
</dbReference>
<proteinExistence type="predicted"/>
<dbReference type="EMBL" id="GGEC01024381">
    <property type="protein sequence ID" value="MBX04865.1"/>
    <property type="molecule type" value="Transcribed_RNA"/>
</dbReference>
<dbReference type="PANTHER" id="PTHR47832">
    <property type="entry name" value="DNA PHOTOLYASE"/>
    <property type="match status" value="1"/>
</dbReference>
<evidence type="ECO:0000259" key="1">
    <source>
        <dbReference type="Pfam" id="PF12697"/>
    </source>
</evidence>
<name>A0A2P2KGK7_RHIMU</name>
<feature type="domain" description="AB hydrolase-1" evidence="1">
    <location>
        <begin position="305"/>
        <end position="417"/>
    </location>
</feature>
<reference evidence="2" key="1">
    <citation type="submission" date="2018-02" db="EMBL/GenBank/DDBJ databases">
        <title>Rhizophora mucronata_Transcriptome.</title>
        <authorList>
            <person name="Meera S.P."/>
            <person name="Sreeshan A."/>
            <person name="Augustine A."/>
        </authorList>
    </citation>
    <scope>NUCLEOTIDE SEQUENCE</scope>
    <source>
        <tissue evidence="2">Leaf</tissue>
    </source>
</reference>
<dbReference type="Gene3D" id="3.40.50.1820">
    <property type="entry name" value="alpha/beta hydrolase"/>
    <property type="match status" value="1"/>
</dbReference>
<dbReference type="InterPro" id="IPR029058">
    <property type="entry name" value="AB_hydrolase_fold"/>
</dbReference>
<protein>
    <submittedName>
        <fullName evidence="2">Uncharacterized protein MANES_14G034100</fullName>
    </submittedName>
</protein>
<dbReference type="InterPro" id="IPR000073">
    <property type="entry name" value="AB_hydrolase_1"/>
</dbReference>